<feature type="non-terminal residue" evidence="6">
    <location>
        <position position="116"/>
    </location>
</feature>
<dbReference type="Gene3D" id="3.80.10.10">
    <property type="entry name" value="Ribonuclease Inhibitor"/>
    <property type="match status" value="1"/>
</dbReference>
<feature type="transmembrane region" description="Helical" evidence="5">
    <location>
        <begin position="74"/>
        <end position="98"/>
    </location>
</feature>
<protein>
    <submittedName>
        <fullName evidence="6">Uncharacterized protein</fullName>
    </submittedName>
</protein>
<evidence type="ECO:0000313" key="7">
    <source>
        <dbReference type="Proteomes" id="UP000593560"/>
    </source>
</evidence>
<sequence length="116" mass="12805">VTTLEVFSVEHNNLSGPLPDRKNQFETFEERSYKGNPLLCGPPLNKSCDEGDSLGTPSASSSEEEHGFIDMCDFYISFGVSYAIIFLATIISSSVALLQKKHLTPCFFNGYSSRVQ</sequence>
<accession>A0A7J9HT55</accession>
<gene>
    <name evidence="6" type="ORF">Gohar_026735</name>
</gene>
<dbReference type="OrthoDB" id="544346at2759"/>
<dbReference type="Proteomes" id="UP000593560">
    <property type="component" value="Unassembled WGS sequence"/>
</dbReference>
<name>A0A7J9HT55_9ROSI</name>
<evidence type="ECO:0000256" key="4">
    <source>
        <dbReference type="ARBA" id="ARBA00023170"/>
    </source>
</evidence>
<dbReference type="PANTHER" id="PTHR48062">
    <property type="entry name" value="RECEPTOR-LIKE PROTEIN 14"/>
    <property type="match status" value="1"/>
</dbReference>
<evidence type="ECO:0000256" key="1">
    <source>
        <dbReference type="ARBA" id="ARBA00009592"/>
    </source>
</evidence>
<keyword evidence="7" id="KW-1185">Reference proteome</keyword>
<evidence type="ECO:0000256" key="2">
    <source>
        <dbReference type="ARBA" id="ARBA00022614"/>
    </source>
</evidence>
<dbReference type="InterPro" id="IPR032675">
    <property type="entry name" value="LRR_dom_sf"/>
</dbReference>
<keyword evidence="5" id="KW-0472">Membrane</keyword>
<organism evidence="6 7">
    <name type="scientific">Gossypium harknessii</name>
    <dbReference type="NCBI Taxonomy" id="34285"/>
    <lineage>
        <taxon>Eukaryota</taxon>
        <taxon>Viridiplantae</taxon>
        <taxon>Streptophyta</taxon>
        <taxon>Embryophyta</taxon>
        <taxon>Tracheophyta</taxon>
        <taxon>Spermatophyta</taxon>
        <taxon>Magnoliopsida</taxon>
        <taxon>eudicotyledons</taxon>
        <taxon>Gunneridae</taxon>
        <taxon>Pentapetalae</taxon>
        <taxon>rosids</taxon>
        <taxon>malvids</taxon>
        <taxon>Malvales</taxon>
        <taxon>Malvaceae</taxon>
        <taxon>Malvoideae</taxon>
        <taxon>Gossypium</taxon>
    </lineage>
</organism>
<evidence type="ECO:0000313" key="6">
    <source>
        <dbReference type="EMBL" id="MBA0812798.1"/>
    </source>
</evidence>
<keyword evidence="5" id="KW-1133">Transmembrane helix</keyword>
<dbReference type="PANTHER" id="PTHR48062:SF37">
    <property type="entry name" value="LRR RECEPTOR-LIKE SERINE_THREONINE-PROTEIN KINASE FLS2"/>
    <property type="match status" value="1"/>
</dbReference>
<keyword evidence="2" id="KW-0433">Leucine-rich repeat</keyword>
<proteinExistence type="inferred from homology"/>
<keyword evidence="3" id="KW-0677">Repeat</keyword>
<comment type="caution">
    <text evidence="6">The sequence shown here is derived from an EMBL/GenBank/DDBJ whole genome shotgun (WGS) entry which is preliminary data.</text>
</comment>
<comment type="similarity">
    <text evidence="1">Belongs to the RLP family.</text>
</comment>
<feature type="non-terminal residue" evidence="6">
    <location>
        <position position="1"/>
    </location>
</feature>
<dbReference type="AlphaFoldDB" id="A0A7J9HT55"/>
<evidence type="ECO:0000256" key="5">
    <source>
        <dbReference type="SAM" id="Phobius"/>
    </source>
</evidence>
<evidence type="ECO:0000256" key="3">
    <source>
        <dbReference type="ARBA" id="ARBA00022737"/>
    </source>
</evidence>
<dbReference type="InterPro" id="IPR051502">
    <property type="entry name" value="RLP_Defense_Trigger"/>
</dbReference>
<keyword evidence="4" id="KW-0675">Receptor</keyword>
<keyword evidence="5" id="KW-0812">Transmembrane</keyword>
<reference evidence="6 7" key="1">
    <citation type="journal article" date="2019" name="Genome Biol. Evol.">
        <title>Insights into the evolution of the New World diploid cottons (Gossypium, subgenus Houzingenia) based on genome sequencing.</title>
        <authorList>
            <person name="Grover C.E."/>
            <person name="Arick M.A. 2nd"/>
            <person name="Thrash A."/>
            <person name="Conover J.L."/>
            <person name="Sanders W.S."/>
            <person name="Peterson D.G."/>
            <person name="Frelichowski J.E."/>
            <person name="Scheffler J.A."/>
            <person name="Scheffler B.E."/>
            <person name="Wendel J.F."/>
        </authorList>
    </citation>
    <scope>NUCLEOTIDE SEQUENCE [LARGE SCALE GENOMIC DNA]</scope>
    <source>
        <strain evidence="6">0</strain>
        <tissue evidence="6">Leaf</tissue>
    </source>
</reference>
<dbReference type="EMBL" id="JABFAD010000011">
    <property type="protein sequence ID" value="MBA0812798.1"/>
    <property type="molecule type" value="Genomic_DNA"/>
</dbReference>